<dbReference type="SUPFAM" id="SSF54197">
    <property type="entry name" value="HIT-like"/>
    <property type="match status" value="1"/>
</dbReference>
<dbReference type="PANTHER" id="PTHR42997">
    <property type="entry name" value="HIT FAMILY HYDROLASE"/>
    <property type="match status" value="1"/>
</dbReference>
<sequence>MIKVHNPYRQKYHHSYNSDVCPFCNQEIIEKQNIKLLEGSYWMVFVNQYPILDGNLMLVTKRHVEDTSDLYENEWKELKEKVEETKAILSKVFETKSFNVGFNVGPDSGSSVRHLHWQVIPRIDRQVMNGFSGFIAGIHTVRISPKELKSKIEKAL</sequence>
<feature type="domain" description="HIT" evidence="2">
    <location>
        <begin position="22"/>
        <end position="129"/>
    </location>
</feature>
<proteinExistence type="predicted"/>
<dbReference type="EMBL" id="CP047901">
    <property type="protein sequence ID" value="QHO63576.1"/>
    <property type="molecule type" value="Genomic_DNA"/>
</dbReference>
<dbReference type="Gene3D" id="3.30.428.10">
    <property type="entry name" value="HIT-like"/>
    <property type="match status" value="1"/>
</dbReference>
<evidence type="ECO:0000313" key="3">
    <source>
        <dbReference type="EMBL" id="QHO63576.1"/>
    </source>
</evidence>
<dbReference type="PANTHER" id="PTHR42997:SF1">
    <property type="entry name" value="AP-4-A PHOSPHORYLASE"/>
    <property type="match status" value="1"/>
</dbReference>
<gene>
    <name evidence="3" type="ORF">MICH65_0595</name>
</gene>
<accession>A0A857N668</accession>
<dbReference type="InterPro" id="IPR052908">
    <property type="entry name" value="AP-4-A_phosphorylase"/>
</dbReference>
<protein>
    <recommendedName>
        <fullName evidence="2">HIT domain-containing protein</fullName>
    </recommendedName>
</protein>
<dbReference type="GO" id="GO:0003824">
    <property type="term" value="F:catalytic activity"/>
    <property type="evidence" value="ECO:0007669"/>
    <property type="project" value="InterPro"/>
</dbReference>
<evidence type="ECO:0000256" key="1">
    <source>
        <dbReference type="PROSITE-ProRule" id="PRU00464"/>
    </source>
</evidence>
<dbReference type="InterPro" id="IPR011146">
    <property type="entry name" value="HIT-like"/>
</dbReference>
<dbReference type="RefSeq" id="WP_161931952.1">
    <property type="nucleotide sequence ID" value="NZ_CP047901.1"/>
</dbReference>
<dbReference type="Proteomes" id="UP000463983">
    <property type="component" value="Chromosome"/>
</dbReference>
<dbReference type="PROSITE" id="PS51084">
    <property type="entry name" value="HIT_2"/>
    <property type="match status" value="1"/>
</dbReference>
<evidence type="ECO:0000259" key="2">
    <source>
        <dbReference type="PROSITE" id="PS51084"/>
    </source>
</evidence>
<dbReference type="Pfam" id="PF01230">
    <property type="entry name" value="HIT"/>
    <property type="match status" value="1"/>
</dbReference>
<dbReference type="InterPro" id="IPR036265">
    <property type="entry name" value="HIT-like_sf"/>
</dbReference>
<evidence type="ECO:0000313" key="4">
    <source>
        <dbReference type="Proteomes" id="UP000463983"/>
    </source>
</evidence>
<keyword evidence="4" id="KW-1185">Reference proteome</keyword>
<reference evidence="4" key="1">
    <citation type="journal article" date="2020" name="Microorganisms">
        <title>Complete Genome of a Member of a New Bacterial Lineage in the Microgenomates Group Reveals an Unusual Nucleotide Composition Disparity Between Two Strands of DNA and Limited Metabolic Potential.</title>
        <authorList>
            <person name="Kadnikov V.V."/>
            <person name="Mardanov A.V."/>
            <person name="Beletsky A.V."/>
            <person name="Karnachuk O.V."/>
            <person name="Ravin N.V."/>
        </authorList>
    </citation>
    <scope>NUCLEOTIDE SEQUENCE [LARGE SCALE GENOMIC DNA]</scope>
</reference>
<organism evidence="3 4">
    <name type="scientific">Candidatus Chazhemtobacterium aquaticus</name>
    <dbReference type="NCBI Taxonomy" id="2715735"/>
    <lineage>
        <taxon>Bacteria</taxon>
        <taxon>Candidatus Chazhemtobacteraceae</taxon>
        <taxon>Candidatus Chazhemtobacterium</taxon>
    </lineage>
</organism>
<comment type="caution">
    <text evidence="1">Lacks conserved residue(s) required for the propagation of feature annotation.</text>
</comment>
<dbReference type="KEGG" id="caqa:MICH65_0595"/>
<name>A0A857N668_9BACT</name>
<dbReference type="AlphaFoldDB" id="A0A857N668"/>